<evidence type="ECO:0000313" key="2">
    <source>
        <dbReference type="EMBL" id="BCN29140.1"/>
    </source>
</evidence>
<dbReference type="Proteomes" id="UP000595897">
    <property type="component" value="Chromosome"/>
</dbReference>
<dbReference type="EMBL" id="AP024169">
    <property type="protein sequence ID" value="BCN29140.1"/>
    <property type="molecule type" value="Genomic_DNA"/>
</dbReference>
<dbReference type="RefSeq" id="WP_271714434.1">
    <property type="nucleotide sequence ID" value="NZ_AP024169.1"/>
</dbReference>
<feature type="transmembrane region" description="Helical" evidence="1">
    <location>
        <begin position="58"/>
        <end position="78"/>
    </location>
</feature>
<keyword evidence="1" id="KW-0472">Membrane</keyword>
<name>A0A7R7EH56_9FIRM</name>
<keyword evidence="1" id="KW-1133">Transmembrane helix</keyword>
<dbReference type="KEGG" id="ahb:bsdtb5_04350"/>
<protein>
    <submittedName>
        <fullName evidence="2">Uncharacterized protein</fullName>
    </submittedName>
</protein>
<keyword evidence="1" id="KW-0812">Transmembrane</keyword>
<keyword evidence="3" id="KW-1185">Reference proteome</keyword>
<proteinExistence type="predicted"/>
<evidence type="ECO:0000256" key="1">
    <source>
        <dbReference type="SAM" id="Phobius"/>
    </source>
</evidence>
<evidence type="ECO:0000313" key="3">
    <source>
        <dbReference type="Proteomes" id="UP000595897"/>
    </source>
</evidence>
<reference evidence="2 3" key="1">
    <citation type="submission" date="2020-11" db="EMBL/GenBank/DDBJ databases">
        <title>Draft genome sequencing of a Lachnospiraceae strain isolated from anoxic soil subjected to BSD treatment.</title>
        <authorList>
            <person name="Uek A."/>
            <person name="Tonouchi A."/>
        </authorList>
    </citation>
    <scope>NUCLEOTIDE SEQUENCE [LARGE SCALE GENOMIC DNA]</scope>
    <source>
        <strain evidence="2 3">TB5</strain>
    </source>
</reference>
<feature type="transmembrane region" description="Helical" evidence="1">
    <location>
        <begin position="108"/>
        <end position="129"/>
    </location>
</feature>
<dbReference type="Pfam" id="PF09946">
    <property type="entry name" value="DUF2178"/>
    <property type="match status" value="1"/>
</dbReference>
<accession>A0A7R7EH56</accession>
<feature type="transmembrane region" description="Helical" evidence="1">
    <location>
        <begin position="24"/>
        <end position="46"/>
    </location>
</feature>
<gene>
    <name evidence="2" type="ORF">bsdtb5_04350</name>
</gene>
<sequence length="159" mass="18229">MIVKAFLSQVTNDKDYKVVLKKRIGFMYILLFLGLVTLLFGFLFSFGDKPHLSDFLSGVYAGVGTVLIVSAIGLIFRIKRTLKDEVKIKQERIKEQDERNQTIIQKSIYSAGIVSMILMYIALMIAGIFNIVVFWTLWVLVMGNAIVYSVMYLYYSKKM</sequence>
<dbReference type="AlphaFoldDB" id="A0A7R7EH56"/>
<dbReference type="InterPro" id="IPR019235">
    <property type="entry name" value="DUF2178_TM"/>
</dbReference>
<feature type="transmembrane region" description="Helical" evidence="1">
    <location>
        <begin position="135"/>
        <end position="155"/>
    </location>
</feature>
<organism evidence="2 3">
    <name type="scientific">Anaeromicropila herbilytica</name>
    <dbReference type="NCBI Taxonomy" id="2785025"/>
    <lineage>
        <taxon>Bacteria</taxon>
        <taxon>Bacillati</taxon>
        <taxon>Bacillota</taxon>
        <taxon>Clostridia</taxon>
        <taxon>Lachnospirales</taxon>
        <taxon>Lachnospiraceae</taxon>
        <taxon>Anaeromicropila</taxon>
    </lineage>
</organism>